<comment type="catalytic activity">
    <reaction evidence="1 10">
        <text>ATP-independent breakage of single-stranded DNA, followed by passage and rejoining.</text>
        <dbReference type="EC" id="5.6.2.1"/>
    </reaction>
</comment>
<dbReference type="SUPFAM" id="SSF57783">
    <property type="entry name" value="Zinc beta-ribbon"/>
    <property type="match status" value="3"/>
</dbReference>
<dbReference type="PANTHER" id="PTHR42785">
    <property type="entry name" value="DNA TOPOISOMERASE, TYPE IA, CORE"/>
    <property type="match status" value="1"/>
</dbReference>
<dbReference type="Pfam" id="PF01751">
    <property type="entry name" value="Toprim"/>
    <property type="match status" value="1"/>
</dbReference>
<feature type="site" description="Interaction with DNA" evidence="10">
    <location>
        <position position="146"/>
    </location>
</feature>
<dbReference type="PROSITE" id="PS00396">
    <property type="entry name" value="TOPO_IA_1"/>
    <property type="match status" value="1"/>
</dbReference>
<feature type="region of interest" description="Interaction with DNA" evidence="10">
    <location>
        <begin position="166"/>
        <end position="171"/>
    </location>
</feature>
<evidence type="ECO:0000313" key="15">
    <source>
        <dbReference type="Proteomes" id="UP000230821"/>
    </source>
</evidence>
<evidence type="ECO:0000256" key="11">
    <source>
        <dbReference type="SAM" id="MobiDB-lite"/>
    </source>
</evidence>
<comment type="caution">
    <text evidence="14">The sequence shown here is derived from an EMBL/GenBank/DDBJ whole genome shotgun (WGS) entry which is preliminary data.</text>
</comment>
<keyword evidence="4" id="KW-0863">Zinc-finger</keyword>
<dbReference type="PROSITE" id="PS52039">
    <property type="entry name" value="TOPO_IA_2"/>
    <property type="match status" value="1"/>
</dbReference>
<dbReference type="InterPro" id="IPR013826">
    <property type="entry name" value="Topo_IA_cen_sub3"/>
</dbReference>
<dbReference type="InterPro" id="IPR003602">
    <property type="entry name" value="Topo_IA_DNA-bd_dom"/>
</dbReference>
<dbReference type="PRINTS" id="PR00417">
    <property type="entry name" value="PRTPISMRASEI"/>
</dbReference>
<dbReference type="SMART" id="SM00436">
    <property type="entry name" value="TOP1Bc"/>
    <property type="match status" value="1"/>
</dbReference>
<organism evidence="14 15">
    <name type="scientific">candidate division KSB3 bacterium</name>
    <dbReference type="NCBI Taxonomy" id="2044937"/>
    <lineage>
        <taxon>Bacteria</taxon>
        <taxon>candidate division KSB3</taxon>
    </lineage>
</organism>
<evidence type="ECO:0000256" key="7">
    <source>
        <dbReference type="ARBA" id="ARBA00023029"/>
    </source>
</evidence>
<dbReference type="Gene3D" id="3.30.65.10">
    <property type="entry name" value="Bacterial Topoisomerase I, domain 1"/>
    <property type="match status" value="4"/>
</dbReference>
<name>A0A2G6KDI2_9BACT</name>
<dbReference type="Pfam" id="PF01396">
    <property type="entry name" value="Zn_ribbon_Top1"/>
    <property type="match status" value="5"/>
</dbReference>
<evidence type="ECO:0000256" key="9">
    <source>
        <dbReference type="ARBA" id="ARBA00023235"/>
    </source>
</evidence>
<evidence type="ECO:0000259" key="12">
    <source>
        <dbReference type="PROSITE" id="PS50880"/>
    </source>
</evidence>
<keyword evidence="8 10" id="KW-0238">DNA-binding</keyword>
<dbReference type="InterPro" id="IPR028612">
    <property type="entry name" value="Topoisom_1_IA"/>
</dbReference>
<evidence type="ECO:0000313" key="14">
    <source>
        <dbReference type="EMBL" id="PIE33450.1"/>
    </source>
</evidence>
<dbReference type="InterPro" id="IPR000380">
    <property type="entry name" value="Topo_IA"/>
</dbReference>
<dbReference type="AlphaFoldDB" id="A0A2G6KDI2"/>
<evidence type="ECO:0000256" key="6">
    <source>
        <dbReference type="ARBA" id="ARBA00022842"/>
    </source>
</evidence>
<evidence type="ECO:0000256" key="10">
    <source>
        <dbReference type="HAMAP-Rule" id="MF_00952"/>
    </source>
</evidence>
<feature type="site" description="Interaction with DNA" evidence="10">
    <location>
        <position position="504"/>
    </location>
</feature>
<dbReference type="InterPro" id="IPR013498">
    <property type="entry name" value="Topo_IA_Znf"/>
</dbReference>
<dbReference type="Gene3D" id="3.40.50.140">
    <property type="match status" value="1"/>
</dbReference>
<comment type="function">
    <text evidence="10">Releases the supercoiling and torsional tension of DNA, which is introduced during the DNA replication and transcription, by transiently cleaving and rejoining one strand of the DNA duplex. Introduces a single-strand break via transesterification at a target site in duplex DNA. The scissile phosphodiester is attacked by the catalytic tyrosine of the enzyme, resulting in the formation of a DNA-(5'-phosphotyrosyl)-enzyme intermediate and the expulsion of a 3'-OH DNA strand. The free DNA strand then undergoes passage around the unbroken strand, thus removing DNA supercoils. Finally, in the religation step, the DNA 3'-OH attacks the covalent intermediate to expel the active-site tyrosine and restore the DNA phosphodiester backbone.</text>
</comment>
<feature type="region of interest" description="Disordered" evidence="11">
    <location>
        <begin position="625"/>
        <end position="645"/>
    </location>
</feature>
<feature type="site" description="Interaction with DNA" evidence="10">
    <location>
        <position position="142"/>
    </location>
</feature>
<dbReference type="GO" id="GO:0006265">
    <property type="term" value="P:DNA topological change"/>
    <property type="evidence" value="ECO:0007669"/>
    <property type="project" value="UniProtKB-UniRule"/>
</dbReference>
<dbReference type="Gene3D" id="1.10.290.10">
    <property type="entry name" value="Topoisomerase I, domain 4"/>
    <property type="match status" value="1"/>
</dbReference>
<comment type="subunit">
    <text evidence="10">Monomer.</text>
</comment>
<evidence type="ECO:0000256" key="4">
    <source>
        <dbReference type="ARBA" id="ARBA00022771"/>
    </source>
</evidence>
<feature type="domain" description="Toprim" evidence="12">
    <location>
        <begin position="3"/>
        <end position="116"/>
    </location>
</feature>
<dbReference type="Proteomes" id="UP000230821">
    <property type="component" value="Unassembled WGS sequence"/>
</dbReference>
<dbReference type="InterPro" id="IPR013825">
    <property type="entry name" value="Topo_IA_cen_sub2"/>
</dbReference>
<evidence type="ECO:0000256" key="3">
    <source>
        <dbReference type="ARBA" id="ARBA00022723"/>
    </source>
</evidence>
<dbReference type="SUPFAM" id="SSF56712">
    <property type="entry name" value="Prokaryotic type I DNA topoisomerase"/>
    <property type="match status" value="1"/>
</dbReference>
<evidence type="ECO:0000256" key="8">
    <source>
        <dbReference type="ARBA" id="ARBA00023125"/>
    </source>
</evidence>
<feature type="site" description="Interaction with DNA" evidence="10">
    <location>
        <position position="143"/>
    </location>
</feature>
<dbReference type="GO" id="GO:0005694">
    <property type="term" value="C:chromosome"/>
    <property type="evidence" value="ECO:0007669"/>
    <property type="project" value="InterPro"/>
</dbReference>
<evidence type="ECO:0000259" key="13">
    <source>
        <dbReference type="PROSITE" id="PS52039"/>
    </source>
</evidence>
<dbReference type="PROSITE" id="PS50880">
    <property type="entry name" value="TOPRIM"/>
    <property type="match status" value="1"/>
</dbReference>
<dbReference type="InterPro" id="IPR005733">
    <property type="entry name" value="TopoI_bac-type"/>
</dbReference>
<proteinExistence type="inferred from homology"/>
<keyword evidence="9 10" id="KW-0413">Isomerase</keyword>
<accession>A0A2G6KDI2</accession>
<dbReference type="InterPro" id="IPR034149">
    <property type="entry name" value="TOPRIM_TopoI"/>
</dbReference>
<dbReference type="GO" id="GO:0003917">
    <property type="term" value="F:DNA topoisomerase type I (single strand cut, ATP-independent) activity"/>
    <property type="evidence" value="ECO:0007669"/>
    <property type="project" value="UniProtKB-UniRule"/>
</dbReference>
<dbReference type="HAMAP" id="MF_00952">
    <property type="entry name" value="Topoisom_1_prok"/>
    <property type="match status" value="1"/>
</dbReference>
<feature type="active site" description="O-(5'-phospho-DNA)-tyrosine intermediate" evidence="10">
    <location>
        <position position="302"/>
    </location>
</feature>
<keyword evidence="3" id="KW-0479">Metal-binding</keyword>
<dbReference type="GO" id="GO:0008270">
    <property type="term" value="F:zinc ion binding"/>
    <property type="evidence" value="ECO:0007669"/>
    <property type="project" value="UniProtKB-KW"/>
</dbReference>
<evidence type="ECO:0000256" key="5">
    <source>
        <dbReference type="ARBA" id="ARBA00022833"/>
    </source>
</evidence>
<feature type="site" description="Interaction with DNA" evidence="10">
    <location>
        <position position="33"/>
    </location>
</feature>
<feature type="site" description="Interaction with DNA" evidence="10">
    <location>
        <position position="158"/>
    </location>
</feature>
<dbReference type="InterPro" id="IPR023406">
    <property type="entry name" value="Topo_IA_AS"/>
</dbReference>
<keyword evidence="7 10" id="KW-0799">Topoisomerase</keyword>
<dbReference type="PANTHER" id="PTHR42785:SF1">
    <property type="entry name" value="DNA TOPOISOMERASE"/>
    <property type="match status" value="1"/>
</dbReference>
<gene>
    <name evidence="10" type="primary">topA</name>
    <name evidence="14" type="ORF">CSA56_11630</name>
</gene>
<dbReference type="EMBL" id="PDSK01000098">
    <property type="protein sequence ID" value="PIE33450.1"/>
    <property type="molecule type" value="Genomic_DNA"/>
</dbReference>
<dbReference type="InterPro" id="IPR013824">
    <property type="entry name" value="Topo_IA_cen_sub1"/>
</dbReference>
<dbReference type="InterPro" id="IPR006171">
    <property type="entry name" value="TOPRIM_dom"/>
</dbReference>
<protein>
    <recommendedName>
        <fullName evidence="10">DNA topoisomerase 1</fullName>
        <ecNumber evidence="10">5.6.2.1</ecNumber>
    </recommendedName>
    <alternativeName>
        <fullName evidence="10">DNA topoisomerase I</fullName>
    </alternativeName>
</protein>
<dbReference type="SMART" id="SM00437">
    <property type="entry name" value="TOP1Ac"/>
    <property type="match status" value="1"/>
</dbReference>
<dbReference type="InterPro" id="IPR003601">
    <property type="entry name" value="Topo_IA_2"/>
</dbReference>
<dbReference type="CDD" id="cd03363">
    <property type="entry name" value="TOPRIM_TopoIA_TopoI"/>
    <property type="match status" value="1"/>
</dbReference>
<evidence type="ECO:0000256" key="2">
    <source>
        <dbReference type="ARBA" id="ARBA00009446"/>
    </source>
</evidence>
<dbReference type="GO" id="GO:0003677">
    <property type="term" value="F:DNA binding"/>
    <property type="evidence" value="ECO:0007669"/>
    <property type="project" value="UniProtKB-KW"/>
</dbReference>
<dbReference type="Gene3D" id="1.10.460.10">
    <property type="entry name" value="Topoisomerase I, domain 2"/>
    <property type="match status" value="1"/>
</dbReference>
<reference evidence="14 15" key="1">
    <citation type="submission" date="2017-10" db="EMBL/GenBank/DDBJ databases">
        <title>Novel microbial diversity and functional potential in the marine mammal oral microbiome.</title>
        <authorList>
            <person name="Dudek N.K."/>
            <person name="Sun C.L."/>
            <person name="Burstein D."/>
            <person name="Kantor R.S."/>
            <person name="Aliaga Goltsman D.S."/>
            <person name="Bik E.M."/>
            <person name="Thomas B.C."/>
            <person name="Banfield J.F."/>
            <person name="Relman D.A."/>
        </authorList>
    </citation>
    <scope>NUCLEOTIDE SEQUENCE [LARGE SCALE GENOMIC DNA]</scope>
    <source>
        <strain evidence="14">DOLJORAL78_47_16</strain>
    </source>
</reference>
<comment type="similarity">
    <text evidence="2 10">Belongs to the type IA topoisomerase family.</text>
</comment>
<keyword evidence="6" id="KW-0460">Magnesium</keyword>
<dbReference type="InterPro" id="IPR023405">
    <property type="entry name" value="Topo_IA_core_domain"/>
</dbReference>
<dbReference type="CDD" id="cd00186">
    <property type="entry name" value="TOP1Ac"/>
    <property type="match status" value="1"/>
</dbReference>
<dbReference type="Pfam" id="PF01131">
    <property type="entry name" value="Topoisom_bac"/>
    <property type="match status" value="1"/>
</dbReference>
<sequence>MAKSLVIVESPAKAKTINKYLGSNFTVKASVGHIKDLPPKKLGVDIDNDFTPEYVTIRGKGKVIQELKKAAKGVDRIYLAPDPDREGEAICWHIAEELKKSKQITNNIYRVMFNEITKKAIQEAIKHPGTIDTHRVDAQQTRRILDRLVGYKISPLLWKKVQKGLSAGRVQSVALRLICEREKEIQAFTSEEYWSITARLEGKTPPPFEAKLFKITQKKANIQNETQATAITNDLRQAQYIVDKITKKESRRRPVAPFTTSTLQQEAARKLRFSAKRTMMVAQKLYEGIELGKEGPVGLITYMRTDSTRIANEALEETRAYITERFGKEYLPSKPNIYKTQKSAQEAHEAIRPTSVQRDPQSVKQYLERDEFRLYELIWKRLVASQMKPAVLDVTTIDVAAGDYLLRATGSVIKFPGFMKLYIEGIDAKNDQEAEQDEKSQKKDTLLPLLKEGDALKLLELLPQQHFTQPPPRYTEASLVKELEKKGIGRPSTYAAIISTIVDRQYVTIAQRKLTPSELGMLITELLVENFPKILDVGFTANLEEQLDKIEEGQLDWTQSLHDFYQPFHQELERAAKEMRNIKKEREEMTDEQCEKCGEPMMIKYGRFGKFLACSGFPKCRNTRQLDEPSETGDGTTDSSEHNEANLPQETCEKCGKPMVLKRGRFGTFLACSGYPDCKNTKKIAQGKNGEKTVKEVIETDEICEKCGSKLVIRDGRYGKFTACSNYPKCKYIKPQRTGVKCPEKDCDGELIQRRGRNRRTFYSCSNYPTCKYTVQQKPIPRECPACAAPFLIEKWDKETETTFVACLNDHCDYSEK</sequence>
<dbReference type="Gene3D" id="2.70.20.10">
    <property type="entry name" value="Topoisomerase I, domain 3"/>
    <property type="match status" value="1"/>
</dbReference>
<feature type="site" description="Interaction with DNA" evidence="10">
    <location>
        <position position="304"/>
    </location>
</feature>
<feature type="domain" description="Topo IA-type catalytic" evidence="13">
    <location>
        <begin position="132"/>
        <end position="572"/>
    </location>
</feature>
<dbReference type="SMART" id="SM00493">
    <property type="entry name" value="TOPRIM"/>
    <property type="match status" value="1"/>
</dbReference>
<evidence type="ECO:0000256" key="1">
    <source>
        <dbReference type="ARBA" id="ARBA00000213"/>
    </source>
</evidence>
<keyword evidence="5" id="KW-0862">Zinc</keyword>
<dbReference type="InterPro" id="IPR013497">
    <property type="entry name" value="Topo_IA_cen"/>
</dbReference>
<dbReference type="NCBIfam" id="TIGR01051">
    <property type="entry name" value="topA_bact"/>
    <property type="match status" value="1"/>
</dbReference>
<feature type="site" description="Interaction with DNA" evidence="10">
    <location>
        <position position="151"/>
    </location>
</feature>
<dbReference type="EC" id="5.6.2.1" evidence="10"/>